<evidence type="ECO:0000313" key="6">
    <source>
        <dbReference type="EMBL" id="WXB13481.1"/>
    </source>
</evidence>
<dbReference type="InterPro" id="IPR023772">
    <property type="entry name" value="DNA-bd_HTH_TetR-type_CS"/>
</dbReference>
<dbReference type="Pfam" id="PF00440">
    <property type="entry name" value="TetR_N"/>
    <property type="match status" value="1"/>
</dbReference>
<evidence type="ECO:0000256" key="1">
    <source>
        <dbReference type="ARBA" id="ARBA00023015"/>
    </source>
</evidence>
<evidence type="ECO:0000256" key="4">
    <source>
        <dbReference type="PROSITE-ProRule" id="PRU00335"/>
    </source>
</evidence>
<evidence type="ECO:0000313" key="7">
    <source>
        <dbReference type="Proteomes" id="UP001370348"/>
    </source>
</evidence>
<proteinExistence type="predicted"/>
<name>A0ABZ2LWJ4_9BACT</name>
<dbReference type="PRINTS" id="PR00455">
    <property type="entry name" value="HTHTETR"/>
</dbReference>
<dbReference type="PANTHER" id="PTHR30055:SF234">
    <property type="entry name" value="HTH-TYPE TRANSCRIPTIONAL REGULATOR BETI"/>
    <property type="match status" value="1"/>
</dbReference>
<dbReference type="RefSeq" id="WP_394823091.1">
    <property type="nucleotide sequence ID" value="NZ_CP089984.1"/>
</dbReference>
<dbReference type="InterPro" id="IPR050109">
    <property type="entry name" value="HTH-type_TetR-like_transc_reg"/>
</dbReference>
<dbReference type="SUPFAM" id="SSF46689">
    <property type="entry name" value="Homeodomain-like"/>
    <property type="match status" value="1"/>
</dbReference>
<organism evidence="6 7">
    <name type="scientific">Pendulispora albinea</name>
    <dbReference type="NCBI Taxonomy" id="2741071"/>
    <lineage>
        <taxon>Bacteria</taxon>
        <taxon>Pseudomonadati</taxon>
        <taxon>Myxococcota</taxon>
        <taxon>Myxococcia</taxon>
        <taxon>Myxococcales</taxon>
        <taxon>Sorangiineae</taxon>
        <taxon>Pendulisporaceae</taxon>
        <taxon>Pendulispora</taxon>
    </lineage>
</organism>
<dbReference type="PANTHER" id="PTHR30055">
    <property type="entry name" value="HTH-TYPE TRANSCRIPTIONAL REGULATOR RUTR"/>
    <property type="match status" value="1"/>
</dbReference>
<evidence type="ECO:0000256" key="2">
    <source>
        <dbReference type="ARBA" id="ARBA00023125"/>
    </source>
</evidence>
<dbReference type="PROSITE" id="PS50977">
    <property type="entry name" value="HTH_TETR_2"/>
    <property type="match status" value="1"/>
</dbReference>
<keyword evidence="3" id="KW-0804">Transcription</keyword>
<keyword evidence="2 4" id="KW-0238">DNA-binding</keyword>
<accession>A0ABZ2LWJ4</accession>
<gene>
    <name evidence="6" type="ORF">LZC94_37260</name>
</gene>
<keyword evidence="1" id="KW-0805">Transcription regulation</keyword>
<dbReference type="Proteomes" id="UP001370348">
    <property type="component" value="Chromosome"/>
</dbReference>
<protein>
    <submittedName>
        <fullName evidence="6">TetR/AcrR family transcriptional regulator</fullName>
    </submittedName>
</protein>
<keyword evidence="7" id="KW-1185">Reference proteome</keyword>
<reference evidence="6 7" key="1">
    <citation type="submission" date="2021-12" db="EMBL/GenBank/DDBJ databases">
        <title>Discovery of the Pendulisporaceae a myxobacterial family with distinct sporulation behavior and unique specialized metabolism.</title>
        <authorList>
            <person name="Garcia R."/>
            <person name="Popoff A."/>
            <person name="Bader C.D."/>
            <person name="Loehr J."/>
            <person name="Walesch S."/>
            <person name="Walt C."/>
            <person name="Boldt J."/>
            <person name="Bunk B."/>
            <person name="Haeckl F.J.F.P.J."/>
            <person name="Gunesch A.P."/>
            <person name="Birkelbach J."/>
            <person name="Nuebel U."/>
            <person name="Pietschmann T."/>
            <person name="Bach T."/>
            <person name="Mueller R."/>
        </authorList>
    </citation>
    <scope>NUCLEOTIDE SEQUENCE [LARGE SCALE GENOMIC DNA]</scope>
    <source>
        <strain evidence="6 7">MSr11954</strain>
    </source>
</reference>
<feature type="DNA-binding region" description="H-T-H motif" evidence="4">
    <location>
        <begin position="44"/>
        <end position="63"/>
    </location>
</feature>
<dbReference type="InterPro" id="IPR009057">
    <property type="entry name" value="Homeodomain-like_sf"/>
</dbReference>
<sequence>MPKRKLPPLLPNKVPRQARSQRTYDDIVEAGARLLLKSGYEALTTNHVAEEAGVGIASVYEYFPNKQAIVAAVVTHVVSEMVGEFRESLAEAMGSEPQEALRMWLRTMFRAVERRKAIITVFVREVPFLLEIPAVESLSARLLELAQSAAVLARKPLIVEHAAAVSYLMTVMVQAAVLGSVIRRPAHLGQEELRETLTKLLIELLA</sequence>
<dbReference type="InterPro" id="IPR001647">
    <property type="entry name" value="HTH_TetR"/>
</dbReference>
<dbReference type="EMBL" id="CP089984">
    <property type="protein sequence ID" value="WXB13481.1"/>
    <property type="molecule type" value="Genomic_DNA"/>
</dbReference>
<dbReference type="Gene3D" id="1.10.357.10">
    <property type="entry name" value="Tetracycline Repressor, domain 2"/>
    <property type="match status" value="1"/>
</dbReference>
<feature type="domain" description="HTH tetR-type" evidence="5">
    <location>
        <begin position="21"/>
        <end position="81"/>
    </location>
</feature>
<evidence type="ECO:0000256" key="3">
    <source>
        <dbReference type="ARBA" id="ARBA00023163"/>
    </source>
</evidence>
<evidence type="ECO:0000259" key="5">
    <source>
        <dbReference type="PROSITE" id="PS50977"/>
    </source>
</evidence>
<dbReference type="PROSITE" id="PS01081">
    <property type="entry name" value="HTH_TETR_1"/>
    <property type="match status" value="1"/>
</dbReference>